<dbReference type="Pfam" id="PF13508">
    <property type="entry name" value="Acetyltransf_7"/>
    <property type="match status" value="1"/>
</dbReference>
<dbReference type="PANTHER" id="PTHR43233:SF1">
    <property type="entry name" value="FAMILY N-ACETYLTRANSFERASE, PUTATIVE (AFU_ORTHOLOGUE AFUA_6G03350)-RELATED"/>
    <property type="match status" value="1"/>
</dbReference>
<accession>A0ABY3SLH7</accession>
<dbReference type="InterPro" id="IPR053144">
    <property type="entry name" value="Acetyltransferase_Butenolide"/>
</dbReference>
<organism evidence="2 3">
    <name type="scientific">Paenibacillus hexagrammi</name>
    <dbReference type="NCBI Taxonomy" id="2908839"/>
    <lineage>
        <taxon>Bacteria</taxon>
        <taxon>Bacillati</taxon>
        <taxon>Bacillota</taxon>
        <taxon>Bacilli</taxon>
        <taxon>Bacillales</taxon>
        <taxon>Paenibacillaceae</taxon>
        <taxon>Paenibacillus</taxon>
    </lineage>
</organism>
<dbReference type="PROSITE" id="PS51186">
    <property type="entry name" value="GNAT"/>
    <property type="match status" value="1"/>
</dbReference>
<evidence type="ECO:0000259" key="1">
    <source>
        <dbReference type="PROSITE" id="PS51186"/>
    </source>
</evidence>
<dbReference type="InterPro" id="IPR016181">
    <property type="entry name" value="Acyl_CoA_acyltransferase"/>
</dbReference>
<proteinExistence type="predicted"/>
<reference evidence="2 3" key="1">
    <citation type="journal article" date="2024" name="Int. J. Syst. Evol. Microbiol.">
        <title>Paenibacillus hexagrammi sp. nov., a novel bacterium isolated from the gut content of Hexagrammos agrammus.</title>
        <authorList>
            <person name="Jung H.K."/>
            <person name="Kim D.G."/>
            <person name="Zin H."/>
            <person name="Park J."/>
            <person name="Jung H."/>
            <person name="Kim Y.O."/>
            <person name="Kong H.J."/>
            <person name="Kim J.W."/>
            <person name="Kim Y.S."/>
        </authorList>
    </citation>
    <scope>NUCLEOTIDE SEQUENCE [LARGE SCALE GENOMIC DNA]</scope>
    <source>
        <strain evidence="2 3">YPD9-1</strain>
    </source>
</reference>
<dbReference type="InterPro" id="IPR000182">
    <property type="entry name" value="GNAT_dom"/>
</dbReference>
<gene>
    <name evidence="2" type="ORF">L0M14_02020</name>
</gene>
<dbReference type="EMBL" id="CP090978">
    <property type="protein sequence ID" value="UJF34041.1"/>
    <property type="molecule type" value="Genomic_DNA"/>
</dbReference>
<dbReference type="RefSeq" id="WP_235120432.1">
    <property type="nucleotide sequence ID" value="NZ_CP090978.1"/>
</dbReference>
<keyword evidence="3" id="KW-1185">Reference proteome</keyword>
<dbReference type="CDD" id="cd04301">
    <property type="entry name" value="NAT_SF"/>
    <property type="match status" value="1"/>
</dbReference>
<evidence type="ECO:0000313" key="3">
    <source>
        <dbReference type="Proteomes" id="UP001649230"/>
    </source>
</evidence>
<dbReference type="Gene3D" id="3.40.630.30">
    <property type="match status" value="1"/>
</dbReference>
<dbReference type="SUPFAM" id="SSF55729">
    <property type="entry name" value="Acyl-CoA N-acyltransferases (Nat)"/>
    <property type="match status" value="1"/>
</dbReference>
<name>A0ABY3SLH7_9BACL</name>
<dbReference type="PANTHER" id="PTHR43233">
    <property type="entry name" value="FAMILY N-ACETYLTRANSFERASE, PUTATIVE (AFU_ORTHOLOGUE AFUA_6G03350)-RELATED"/>
    <property type="match status" value="1"/>
</dbReference>
<evidence type="ECO:0000313" key="2">
    <source>
        <dbReference type="EMBL" id="UJF34041.1"/>
    </source>
</evidence>
<sequence length="146" mass="16870">MRQPILDKGIHIDSDPARVDMPLVYRYLHEQMYWAKSLTLEQFERAVQHSAVVFGLYDEVNGGRQVGFARVISDCATFAYLTDVFILEEYREKGLSRKLMEAVLAHPKLQGLRRFLLVTEDAGGLYAKFGFQPLQDGSHWMQIFQE</sequence>
<dbReference type="Proteomes" id="UP001649230">
    <property type="component" value="Chromosome"/>
</dbReference>
<feature type="domain" description="N-acetyltransferase" evidence="1">
    <location>
        <begin position="10"/>
        <end position="146"/>
    </location>
</feature>
<protein>
    <submittedName>
        <fullName evidence="2">GNAT family N-acetyltransferase</fullName>
    </submittedName>
</protein>